<feature type="region of interest" description="Disordered" evidence="1">
    <location>
        <begin position="1"/>
        <end position="21"/>
    </location>
</feature>
<dbReference type="EnsemblPlants" id="MELO3C026871.2.1">
    <property type="protein sequence ID" value="MELO3C026871.2.1"/>
    <property type="gene ID" value="MELO3C026871.2"/>
</dbReference>
<proteinExistence type="predicted"/>
<protein>
    <submittedName>
        <fullName evidence="2">Uncharacterized protein</fullName>
    </submittedName>
</protein>
<feature type="compositionally biased region" description="Polar residues" evidence="1">
    <location>
        <begin position="50"/>
        <end position="66"/>
    </location>
</feature>
<feature type="region of interest" description="Disordered" evidence="1">
    <location>
        <begin position="36"/>
        <end position="75"/>
    </location>
</feature>
<reference evidence="2" key="1">
    <citation type="submission" date="2023-03" db="UniProtKB">
        <authorList>
            <consortium name="EnsemblPlants"/>
        </authorList>
    </citation>
    <scope>IDENTIFICATION</scope>
</reference>
<dbReference type="Gramene" id="MELO3C026871.2.1">
    <property type="protein sequence ID" value="MELO3C026871.2.1"/>
    <property type="gene ID" value="MELO3C026871.2"/>
</dbReference>
<organism evidence="2">
    <name type="scientific">Cucumis melo</name>
    <name type="common">Muskmelon</name>
    <dbReference type="NCBI Taxonomy" id="3656"/>
    <lineage>
        <taxon>Eukaryota</taxon>
        <taxon>Viridiplantae</taxon>
        <taxon>Streptophyta</taxon>
        <taxon>Embryophyta</taxon>
        <taxon>Tracheophyta</taxon>
        <taxon>Spermatophyta</taxon>
        <taxon>Magnoliopsida</taxon>
        <taxon>eudicotyledons</taxon>
        <taxon>Gunneridae</taxon>
        <taxon>Pentapetalae</taxon>
        <taxon>rosids</taxon>
        <taxon>fabids</taxon>
        <taxon>Cucurbitales</taxon>
        <taxon>Cucurbitaceae</taxon>
        <taxon>Benincaseae</taxon>
        <taxon>Cucumis</taxon>
    </lineage>
</organism>
<sequence length="105" mass="11735">MGHDCSRMEASSMTRRARPGAKACYGEGMYGAISTTQMGDRDGDGWVRGNGTTTVEASRTNTSWSRHSPLASDPDVAMPRRWLTERRRLGVWRLELTTNRSLTEN</sequence>
<evidence type="ECO:0000313" key="2">
    <source>
        <dbReference type="EnsemblPlants" id="MELO3C026871.2.1"/>
    </source>
</evidence>
<name>A0A9I9E0Q4_CUCME</name>
<dbReference type="AlphaFoldDB" id="A0A9I9E0Q4"/>
<evidence type="ECO:0000256" key="1">
    <source>
        <dbReference type="SAM" id="MobiDB-lite"/>
    </source>
</evidence>
<accession>A0A9I9E0Q4</accession>